<feature type="chain" id="PRO_5011742465" evidence="10">
    <location>
        <begin position="21"/>
        <end position="389"/>
    </location>
</feature>
<name>A0A1H3VZM6_9RHOB</name>
<dbReference type="Pfam" id="PF04143">
    <property type="entry name" value="Sulf_transp"/>
    <property type="match status" value="1"/>
</dbReference>
<evidence type="ECO:0000256" key="2">
    <source>
        <dbReference type="ARBA" id="ARBA00022448"/>
    </source>
</evidence>
<evidence type="ECO:0000256" key="6">
    <source>
        <dbReference type="ARBA" id="ARBA00022989"/>
    </source>
</evidence>
<feature type="transmembrane region" description="Helical" evidence="9">
    <location>
        <begin position="284"/>
        <end position="307"/>
    </location>
</feature>
<dbReference type="GO" id="GO:0005886">
    <property type="term" value="C:plasma membrane"/>
    <property type="evidence" value="ECO:0007669"/>
    <property type="project" value="UniProtKB-SubCell"/>
</dbReference>
<dbReference type="STRING" id="89524.SAMN05444370_101428"/>
<dbReference type="PANTHER" id="PTHR30574">
    <property type="entry name" value="INNER MEMBRANE PROTEIN YEDE"/>
    <property type="match status" value="1"/>
</dbReference>
<dbReference type="RefSeq" id="WP_093247894.1">
    <property type="nucleotide sequence ID" value="NZ_FNQM01000001.1"/>
</dbReference>
<keyword evidence="2" id="KW-0813">Transport</keyword>
<dbReference type="Proteomes" id="UP000198703">
    <property type="component" value="Unassembled WGS sequence"/>
</dbReference>
<evidence type="ECO:0000256" key="7">
    <source>
        <dbReference type="ARBA" id="ARBA00023136"/>
    </source>
</evidence>
<evidence type="ECO:0000256" key="8">
    <source>
        <dbReference type="ARBA" id="ARBA00035655"/>
    </source>
</evidence>
<feature type="transmembrane region" description="Helical" evidence="9">
    <location>
        <begin position="65"/>
        <end position="85"/>
    </location>
</feature>
<keyword evidence="12" id="KW-1185">Reference proteome</keyword>
<keyword evidence="6 9" id="KW-1133">Transmembrane helix</keyword>
<feature type="transmembrane region" description="Helical" evidence="9">
    <location>
        <begin position="319"/>
        <end position="337"/>
    </location>
</feature>
<feature type="transmembrane region" description="Helical" evidence="9">
    <location>
        <begin position="357"/>
        <end position="377"/>
    </location>
</feature>
<dbReference type="PANTHER" id="PTHR30574:SF1">
    <property type="entry name" value="SULPHUR TRANSPORT DOMAIN-CONTAINING PROTEIN"/>
    <property type="match status" value="1"/>
</dbReference>
<dbReference type="InterPro" id="IPR007272">
    <property type="entry name" value="Sulf_transp_TsuA/YedE"/>
</dbReference>
<proteinExistence type="inferred from homology"/>
<evidence type="ECO:0000256" key="9">
    <source>
        <dbReference type="SAM" id="Phobius"/>
    </source>
</evidence>
<feature type="transmembrane region" description="Helical" evidence="9">
    <location>
        <begin position="126"/>
        <end position="149"/>
    </location>
</feature>
<protein>
    <submittedName>
        <fullName evidence="11">Uncharacterized protein</fullName>
    </submittedName>
</protein>
<evidence type="ECO:0000256" key="5">
    <source>
        <dbReference type="ARBA" id="ARBA00022692"/>
    </source>
</evidence>
<accession>A0A1H3VZM6</accession>
<sequence length="389" mass="39490">MQTRILVGAGAALAAVAAAAAAQGGAAMALTALIGAAAGVALYHAAFGFTAAWRRFSREGRGAGLRAQMLLIGLTCLLTFPMMAFGPAMGLNAQGNILPMGLASALGAFLFGVGMQIGGGCASGTLFVAGGGSTRMVVVLIAFVAGSVWSTAHYDVWGAWPMLNERRGVSLLAEFGLGGALLAMALALGAIWLVSAWWEKRRHGALEPLRPTASLLAGPWSLAAGAVALALVGAATMAVTGRPWGVTWGFALWGGLGAEALGMDVRSWSYWGGWRSGALDAGVFGVPTSVMNLGIVCGAMAAAALAGRFAPTLNLSTRDVLTAIVGGLIMGWGARMAYGCNIGAYLGGLVSGSLHGWWWLIFGYAGSLLGVRVRGLLAMDPPPARTAPA</sequence>
<keyword evidence="7 9" id="KW-0472">Membrane</keyword>
<evidence type="ECO:0000256" key="1">
    <source>
        <dbReference type="ARBA" id="ARBA00004429"/>
    </source>
</evidence>
<keyword evidence="4" id="KW-0997">Cell inner membrane</keyword>
<keyword evidence="5 9" id="KW-0812">Transmembrane</keyword>
<evidence type="ECO:0000256" key="3">
    <source>
        <dbReference type="ARBA" id="ARBA00022475"/>
    </source>
</evidence>
<evidence type="ECO:0000313" key="12">
    <source>
        <dbReference type="Proteomes" id="UP000198703"/>
    </source>
</evidence>
<feature type="transmembrane region" description="Helical" evidence="9">
    <location>
        <begin position="215"/>
        <end position="239"/>
    </location>
</feature>
<dbReference type="EMBL" id="FNQM01000001">
    <property type="protein sequence ID" value="SDZ80249.1"/>
    <property type="molecule type" value="Genomic_DNA"/>
</dbReference>
<gene>
    <name evidence="11" type="ORF">SAMN05444370_101428</name>
</gene>
<evidence type="ECO:0000313" key="11">
    <source>
        <dbReference type="EMBL" id="SDZ80249.1"/>
    </source>
</evidence>
<evidence type="ECO:0000256" key="10">
    <source>
        <dbReference type="SAM" id="SignalP"/>
    </source>
</evidence>
<feature type="transmembrane region" description="Helical" evidence="9">
    <location>
        <begin position="169"/>
        <end position="194"/>
    </location>
</feature>
<comment type="similarity">
    <text evidence="8">Belongs to the TsuA/YedE (TC 9.B.102) family.</text>
</comment>
<dbReference type="OrthoDB" id="9794165at2"/>
<organism evidence="11 12">
    <name type="scientific">Rubrimonas cliftonensis</name>
    <dbReference type="NCBI Taxonomy" id="89524"/>
    <lineage>
        <taxon>Bacteria</taxon>
        <taxon>Pseudomonadati</taxon>
        <taxon>Pseudomonadota</taxon>
        <taxon>Alphaproteobacteria</taxon>
        <taxon>Rhodobacterales</taxon>
        <taxon>Paracoccaceae</taxon>
        <taxon>Rubrimonas</taxon>
    </lineage>
</organism>
<evidence type="ECO:0000256" key="4">
    <source>
        <dbReference type="ARBA" id="ARBA00022519"/>
    </source>
</evidence>
<keyword evidence="10" id="KW-0732">Signal</keyword>
<keyword evidence="3" id="KW-1003">Cell membrane</keyword>
<reference evidence="11 12" key="1">
    <citation type="submission" date="2016-10" db="EMBL/GenBank/DDBJ databases">
        <authorList>
            <person name="de Groot N.N."/>
        </authorList>
    </citation>
    <scope>NUCLEOTIDE SEQUENCE [LARGE SCALE GENOMIC DNA]</scope>
    <source>
        <strain evidence="11 12">DSM 15345</strain>
    </source>
</reference>
<dbReference type="AlphaFoldDB" id="A0A1H3VZM6"/>
<comment type="subcellular location">
    <subcellularLocation>
        <location evidence="1">Cell inner membrane</location>
        <topology evidence="1">Multi-pass membrane protein</topology>
    </subcellularLocation>
</comment>
<feature type="signal peptide" evidence="10">
    <location>
        <begin position="1"/>
        <end position="20"/>
    </location>
</feature>
<feature type="transmembrane region" description="Helical" evidence="9">
    <location>
        <begin position="31"/>
        <end position="53"/>
    </location>
</feature>